<protein>
    <submittedName>
        <fullName evidence="1">Uncharacterized protein</fullName>
    </submittedName>
</protein>
<keyword evidence="2" id="KW-1185">Reference proteome</keyword>
<dbReference type="AlphaFoldDB" id="Q6NIQ4"/>
<proteinExistence type="predicted"/>
<dbReference type="HOGENOM" id="CLU_1913523_0_0_11"/>
<dbReference type="STRING" id="257309.DIP0713"/>
<reference evidence="1 2" key="1">
    <citation type="journal article" date="2003" name="Nucleic Acids Res.">
        <title>The complete genome sequence and analysis of Corynebacterium diphtheriae NCTC13129.</title>
        <authorList>
            <person name="Cerdeno-Tarraga A.M."/>
            <person name="Efstratiou A."/>
            <person name="Dover L.G."/>
            <person name="Holden M.T.G."/>
            <person name="Pallen M."/>
            <person name="Bentley S.D."/>
            <person name="Besra G.S."/>
            <person name="Churcher C."/>
            <person name="James K.D."/>
            <person name="De Zoysa A."/>
            <person name="Chillingworth T."/>
            <person name="Cronin A."/>
            <person name="Dowd L."/>
            <person name="Feltwell T."/>
            <person name="Hamlin N."/>
            <person name="Holroyd S."/>
            <person name="Jagels K."/>
            <person name="Moule S."/>
            <person name="Quail M.A."/>
            <person name="Rabbinowitsch E."/>
            <person name="Rutherford K."/>
            <person name="Thomson N.R."/>
            <person name="Unwin L."/>
            <person name="Whitehead S."/>
            <person name="Barrell B.G.Parkhill.J."/>
        </authorList>
    </citation>
    <scope>NUCLEOTIDE SEQUENCE [LARGE SCALE GENOMIC DNA]</scope>
    <source>
        <strain evidence="2">ATCC 700971 / NCTC 13129 / Biotype gravis</strain>
    </source>
</reference>
<dbReference type="Proteomes" id="UP000002198">
    <property type="component" value="Chromosome"/>
</dbReference>
<dbReference type="EMBL" id="BX248355">
    <property type="protein sequence ID" value="CAE49232.1"/>
    <property type="molecule type" value="Genomic_DNA"/>
</dbReference>
<gene>
    <name evidence="1" type="ordered locus">DIP0713</name>
</gene>
<accession>Q6NIQ4</accession>
<name>Q6NIQ4_CORDI</name>
<organism evidence="1 2">
    <name type="scientific">Corynebacterium diphtheriae (strain ATCC 700971 / NCTC 13129 / Biotype gravis)</name>
    <dbReference type="NCBI Taxonomy" id="257309"/>
    <lineage>
        <taxon>Bacteria</taxon>
        <taxon>Bacillati</taxon>
        <taxon>Actinomycetota</taxon>
        <taxon>Actinomycetes</taxon>
        <taxon>Mycobacteriales</taxon>
        <taxon>Corynebacteriaceae</taxon>
        <taxon>Corynebacterium</taxon>
    </lineage>
</organism>
<evidence type="ECO:0000313" key="1">
    <source>
        <dbReference type="EMBL" id="CAE49232.1"/>
    </source>
</evidence>
<dbReference type="KEGG" id="cdi:DIP0713"/>
<sequence>MLAGEGGRITQRLTSWMLSECGGGFFVFLKVGGKHVFSPEVLGNNDMSVRAWEELTLKSVKDHILGEGCHQSQCGILASSLRGIEESKPCFQWFWVPSFGLCVGWLLGVGQIADSVTPKCVALESGRVGRFS</sequence>
<evidence type="ECO:0000313" key="2">
    <source>
        <dbReference type="Proteomes" id="UP000002198"/>
    </source>
</evidence>